<sequence>MFNVVKKKALLHCSNCDADANLDVVVKSKIQPNCEKCSKPLIFVCTVCESKSSCLLSMYNHYTRNCEGYIPPRKFSCTECSFKSKYKNNLNKHIRNQHTVEKCRGCGKSISSYRGFLQHKSSMCPYEFNTDSLVKVSCKFCDYFSIRKYHMTRHIKRVHNI</sequence>
<evidence type="ECO:0000259" key="2">
    <source>
        <dbReference type="PROSITE" id="PS50157"/>
    </source>
</evidence>
<dbReference type="EnsemblMetazoa" id="XM_032600526">
    <property type="protein sequence ID" value="XP_032456417"/>
    <property type="gene ID" value="LOC103316236"/>
</dbReference>
<evidence type="ECO:0000256" key="1">
    <source>
        <dbReference type="PROSITE-ProRule" id="PRU00042"/>
    </source>
</evidence>
<protein>
    <recommendedName>
        <fullName evidence="2">C2H2-type domain-containing protein</fullName>
    </recommendedName>
</protein>
<keyword evidence="1" id="KW-0863">Zinc-finger</keyword>
<dbReference type="InParanoid" id="A0A7M7QYD4"/>
<dbReference type="RefSeq" id="XP_032456417.1">
    <property type="nucleotide sequence ID" value="XM_032600526.1"/>
</dbReference>
<keyword evidence="1" id="KW-0862">Zinc</keyword>
<dbReference type="Pfam" id="PF13909">
    <property type="entry name" value="zf-H2C2_5"/>
    <property type="match status" value="1"/>
</dbReference>
<keyword evidence="1" id="KW-0479">Metal-binding</keyword>
<dbReference type="Gene3D" id="3.30.160.60">
    <property type="entry name" value="Classic Zinc Finger"/>
    <property type="match status" value="1"/>
</dbReference>
<evidence type="ECO:0000313" key="3">
    <source>
        <dbReference type="EnsemblMetazoa" id="XP_032456417"/>
    </source>
</evidence>
<dbReference type="InterPro" id="IPR013087">
    <property type="entry name" value="Znf_C2H2_type"/>
</dbReference>
<reference evidence="3" key="1">
    <citation type="submission" date="2021-01" db="UniProtKB">
        <authorList>
            <consortium name="EnsemblMetazoa"/>
        </authorList>
    </citation>
    <scope>IDENTIFICATION</scope>
</reference>
<dbReference type="KEGG" id="nvi:103316236"/>
<dbReference type="PROSITE" id="PS50157">
    <property type="entry name" value="ZINC_FINGER_C2H2_2"/>
    <property type="match status" value="1"/>
</dbReference>
<organism evidence="3 4">
    <name type="scientific">Nasonia vitripennis</name>
    <name type="common">Parasitic wasp</name>
    <dbReference type="NCBI Taxonomy" id="7425"/>
    <lineage>
        <taxon>Eukaryota</taxon>
        <taxon>Metazoa</taxon>
        <taxon>Ecdysozoa</taxon>
        <taxon>Arthropoda</taxon>
        <taxon>Hexapoda</taxon>
        <taxon>Insecta</taxon>
        <taxon>Pterygota</taxon>
        <taxon>Neoptera</taxon>
        <taxon>Endopterygota</taxon>
        <taxon>Hymenoptera</taxon>
        <taxon>Apocrita</taxon>
        <taxon>Proctotrupomorpha</taxon>
        <taxon>Chalcidoidea</taxon>
        <taxon>Pteromalidae</taxon>
        <taxon>Pteromalinae</taxon>
        <taxon>Nasonia</taxon>
    </lineage>
</organism>
<feature type="domain" description="C2H2-type" evidence="2">
    <location>
        <begin position="75"/>
        <end position="103"/>
    </location>
</feature>
<proteinExistence type="predicted"/>
<dbReference type="AlphaFoldDB" id="A0A7M7QYD4"/>
<dbReference type="GeneID" id="103316236"/>
<name>A0A7M7QYD4_NASVI</name>
<accession>A0A7M7QYD4</accession>
<dbReference type="Proteomes" id="UP000002358">
    <property type="component" value="Chromosome 5"/>
</dbReference>
<dbReference type="GO" id="GO:0008270">
    <property type="term" value="F:zinc ion binding"/>
    <property type="evidence" value="ECO:0007669"/>
    <property type="project" value="UniProtKB-KW"/>
</dbReference>
<dbReference type="OrthoDB" id="7633999at2759"/>
<keyword evidence="4" id="KW-1185">Reference proteome</keyword>
<dbReference type="SMART" id="SM00355">
    <property type="entry name" value="ZnF_C2H2"/>
    <property type="match status" value="2"/>
</dbReference>
<evidence type="ECO:0000313" key="4">
    <source>
        <dbReference type="Proteomes" id="UP000002358"/>
    </source>
</evidence>